<dbReference type="SUPFAM" id="SSF56801">
    <property type="entry name" value="Acetyl-CoA synthetase-like"/>
    <property type="match status" value="1"/>
</dbReference>
<keyword evidence="3" id="KW-0808">Transferase</keyword>
<evidence type="ECO:0000256" key="1">
    <source>
        <dbReference type="SAM" id="MobiDB-lite"/>
    </source>
</evidence>
<dbReference type="PROSITE" id="PS00455">
    <property type="entry name" value="AMP_BINDING"/>
    <property type="match status" value="1"/>
</dbReference>
<dbReference type="GO" id="GO:0031177">
    <property type="term" value="F:phosphopantetheine binding"/>
    <property type="evidence" value="ECO:0007669"/>
    <property type="project" value="TreeGrafter"/>
</dbReference>
<dbReference type="GO" id="GO:0008168">
    <property type="term" value="F:methyltransferase activity"/>
    <property type="evidence" value="ECO:0007669"/>
    <property type="project" value="UniProtKB-KW"/>
</dbReference>
<feature type="compositionally biased region" description="Basic residues" evidence="1">
    <location>
        <begin position="1"/>
        <end position="11"/>
    </location>
</feature>
<gene>
    <name evidence="3" type="ORF">SCLAV_5147</name>
</gene>
<protein>
    <submittedName>
        <fullName evidence="3">MCP methyltransferase, CheR-type</fullName>
    </submittedName>
</protein>
<evidence type="ECO:0000313" key="4">
    <source>
        <dbReference type="Proteomes" id="UP000002357"/>
    </source>
</evidence>
<feature type="domain" description="AMP-dependent synthetase/ligase" evidence="2">
    <location>
        <begin position="143"/>
        <end position="520"/>
    </location>
</feature>
<dbReference type="InterPro" id="IPR000873">
    <property type="entry name" value="AMP-dep_synth/lig_dom"/>
</dbReference>
<feature type="region of interest" description="Disordered" evidence="1">
    <location>
        <begin position="691"/>
        <end position="716"/>
    </location>
</feature>
<dbReference type="PANTHER" id="PTHR45527">
    <property type="entry name" value="NONRIBOSOMAL PEPTIDE SYNTHETASE"/>
    <property type="match status" value="1"/>
</dbReference>
<dbReference type="InterPro" id="IPR020845">
    <property type="entry name" value="AMP-binding_CS"/>
</dbReference>
<proteinExistence type="predicted"/>
<dbReference type="InterPro" id="IPR042099">
    <property type="entry name" value="ANL_N_sf"/>
</dbReference>
<feature type="region of interest" description="Disordered" evidence="1">
    <location>
        <begin position="1"/>
        <end position="21"/>
    </location>
</feature>
<sequence length="716" mass="74283">MFERHPSRRRPLCCTAAPGPHRLRARTASAPTPLPLPASVPAPEKLNNAARPTVQGVNSPGGARTRPHPCTERSGDGPDIQEHCGTDRQVPVCPDGRGHAAGRFPHTRGHRPRTRRRPRRRPRRFGTEGRPVNGPVLIHDAVAQWAEHTPDAPALITPEQRISHARLDRAAALCAAALGEYGVGPGDLLPVILPRSAELVPVLLGILRRGAGYAALDPRWPAGRIRDLLEALNPPLCVTRGIVPGGPAPGWAPPEGLFAPPPRKPPAPRPPGPGAARTVPDAPAVPVVPTAPAVPAAPAVPGLRPAAGPDSPAIVFFTTGTTGTPRGVISPHRATTRLVRDATAWTGPGRIMAQTAPASGDTYSLEVWVTLAAGGACAIPGDGGHPTPARLRSLVRGCSVDTVFLTTSLLNRLMDEDPGCLSGLRTVLTGGERMSVHHVRLCRLTHPGLEIVNCYGPAGNGVLATVRTVRPQDLAAAGGVPLGTAVSATGLHILNGQDPAPPGGTGEICLSGGGLALGYLGDPWLTAERFPTVSLGGPATRIHRTGDRGALGADGVLRFQGRDRRQVTIGGRRIDPQETEDAARRLPGVTECVVLPVYGERETDTRLALFYTASAALTADTAAADTCAAADADAADLTAADTGTGTGGGPDLSPAGVRRALAAVLPAPLVPRLISRRPSFPLDPHGKTDRSALLALLLAPDPGPPRPDAPRTRNPS</sequence>
<dbReference type="Gene3D" id="3.40.50.12780">
    <property type="entry name" value="N-terminal domain of ligase-like"/>
    <property type="match status" value="1"/>
</dbReference>
<keyword evidence="4" id="KW-1185">Reference proteome</keyword>
<dbReference type="PANTHER" id="PTHR45527:SF1">
    <property type="entry name" value="FATTY ACID SYNTHASE"/>
    <property type="match status" value="1"/>
</dbReference>
<feature type="compositionally biased region" description="Pro residues" evidence="1">
    <location>
        <begin position="259"/>
        <end position="273"/>
    </location>
</feature>
<dbReference type="STRING" id="1901.BB341_03255"/>
<dbReference type="EMBL" id="CM000913">
    <property type="protein sequence ID" value="EFG10220.1"/>
    <property type="molecule type" value="Genomic_DNA"/>
</dbReference>
<feature type="region of interest" description="Disordered" evidence="1">
    <location>
        <begin position="51"/>
        <end position="133"/>
    </location>
</feature>
<reference evidence="3 4" key="1">
    <citation type="journal article" date="2010" name="Genome Biol. Evol.">
        <title>The sequence of a 1.8-mb bacterial linear plasmid reveals a rich evolutionary reservoir of secondary metabolic pathways.</title>
        <authorList>
            <person name="Medema M.H."/>
            <person name="Trefzer A."/>
            <person name="Kovalchuk A."/>
            <person name="van den Berg M."/>
            <person name="Mueller U."/>
            <person name="Heijne W."/>
            <person name="Wu L."/>
            <person name="Alam M.T."/>
            <person name="Ronning C.M."/>
            <person name="Nierman W.C."/>
            <person name="Bovenberg R.A.L."/>
            <person name="Breitling R."/>
            <person name="Takano E."/>
        </authorList>
    </citation>
    <scope>NUCLEOTIDE SEQUENCE [LARGE SCALE GENOMIC DNA]</scope>
    <source>
        <strain evidence="4">ATCC 27064 / DSM 738 / JCM 4710 / NBRC 13307 / NCIMB 12785 / NRRL 3585 / VKM Ac-602</strain>
    </source>
</reference>
<dbReference type="GO" id="GO:0043041">
    <property type="term" value="P:amino acid activation for nonribosomal peptide biosynthetic process"/>
    <property type="evidence" value="ECO:0007669"/>
    <property type="project" value="TreeGrafter"/>
</dbReference>
<dbReference type="GO" id="GO:0005737">
    <property type="term" value="C:cytoplasm"/>
    <property type="evidence" value="ECO:0007669"/>
    <property type="project" value="TreeGrafter"/>
</dbReference>
<dbReference type="InterPro" id="IPR045851">
    <property type="entry name" value="AMP-bd_C_sf"/>
</dbReference>
<feature type="compositionally biased region" description="Basic residues" evidence="1">
    <location>
        <begin position="105"/>
        <end position="124"/>
    </location>
</feature>
<feature type="compositionally biased region" description="Basic and acidic residues" evidence="1">
    <location>
        <begin position="69"/>
        <end position="86"/>
    </location>
</feature>
<dbReference type="GO" id="GO:0032259">
    <property type="term" value="P:methylation"/>
    <property type="evidence" value="ECO:0007669"/>
    <property type="project" value="UniProtKB-KW"/>
</dbReference>
<organism evidence="3 4">
    <name type="scientific">Streptomyces clavuligerus</name>
    <dbReference type="NCBI Taxonomy" id="1901"/>
    <lineage>
        <taxon>Bacteria</taxon>
        <taxon>Bacillati</taxon>
        <taxon>Actinomycetota</taxon>
        <taxon>Actinomycetes</taxon>
        <taxon>Kitasatosporales</taxon>
        <taxon>Streptomycetaceae</taxon>
        <taxon>Streptomyces</taxon>
    </lineage>
</organism>
<accession>E2PY44</accession>
<keyword evidence="3" id="KW-0489">Methyltransferase</keyword>
<feature type="region of interest" description="Disordered" evidence="1">
    <location>
        <begin position="249"/>
        <end position="282"/>
    </location>
</feature>
<dbReference type="Pfam" id="PF00501">
    <property type="entry name" value="AMP-binding"/>
    <property type="match status" value="1"/>
</dbReference>
<dbReference type="AlphaFoldDB" id="E2PY44"/>
<evidence type="ECO:0000313" key="3">
    <source>
        <dbReference type="EMBL" id="EFG10220.1"/>
    </source>
</evidence>
<dbReference type="eggNOG" id="COG1020">
    <property type="taxonomic scope" value="Bacteria"/>
</dbReference>
<dbReference type="Proteomes" id="UP000002357">
    <property type="component" value="Chromosome"/>
</dbReference>
<dbReference type="Gene3D" id="3.30.300.30">
    <property type="match status" value="1"/>
</dbReference>
<name>E2PY44_STRCL</name>
<evidence type="ECO:0000259" key="2">
    <source>
        <dbReference type="Pfam" id="PF00501"/>
    </source>
</evidence>
<dbReference type="GO" id="GO:0044550">
    <property type="term" value="P:secondary metabolite biosynthetic process"/>
    <property type="evidence" value="ECO:0007669"/>
    <property type="project" value="TreeGrafter"/>
</dbReference>